<dbReference type="InterPro" id="IPR015421">
    <property type="entry name" value="PyrdxlP-dep_Trfase_major"/>
</dbReference>
<sequence>MTLFDSVLAPYPSHASQDAIETAARAPRPGGIHDAFATRVDERVLDVFARAREPDNPLELRDLWLGRVEHELGGTARHPALAERWRDSRRLRPVQPDEVLSSRATVRFVKELFNWYFRDDLYGDLRYSARHILSSGAVDEERWGLPQSLKECIRYALDRDWYGYSDSRGRYPAREAIAAYENARVGGVRYGPEHVAMTMGGTFAVSTLADFVLHGASPSASPALCAIPNYPPLVETVARRHGVRLVPLPSENGRTSLEPLIAALTPDTPLVLLQTVGNPTGAAVTEEGLARLIRAASPSTVIVLDECHEWLGAYEERSAARGASNVVRVSSLSKTWSAPGLKAGWFLADPAFIAEYYEYASSSFGGPPSFFYTVVEVLARMERWFITGVEDPGPAELKEFEASYGLDLDRLAHAYRGYRTERLQRTGDLTTLRDAATVRLAETSARVLPPRFSINTTVEFPGWDDSYRCFRDILRETGVSVFPGILTFCFSGAVMRVTTSRPWEELSPAIDRLGSYLTAATASR</sequence>
<evidence type="ECO:0000256" key="4">
    <source>
        <dbReference type="ARBA" id="ARBA00022679"/>
    </source>
</evidence>
<dbReference type="Pfam" id="PF00155">
    <property type="entry name" value="Aminotran_1_2"/>
    <property type="match status" value="1"/>
</dbReference>
<dbReference type="GO" id="GO:0008483">
    <property type="term" value="F:transaminase activity"/>
    <property type="evidence" value="ECO:0007669"/>
    <property type="project" value="UniProtKB-KW"/>
</dbReference>
<dbReference type="SUPFAM" id="SSF53383">
    <property type="entry name" value="PLP-dependent transferases"/>
    <property type="match status" value="1"/>
</dbReference>
<comment type="cofactor">
    <cofactor evidence="1">
        <name>pyridoxal 5'-phosphate</name>
        <dbReference type="ChEBI" id="CHEBI:597326"/>
    </cofactor>
</comment>
<keyword evidence="4" id="KW-0808">Transferase</keyword>
<evidence type="ECO:0000256" key="5">
    <source>
        <dbReference type="ARBA" id="ARBA00022898"/>
    </source>
</evidence>
<gene>
    <name evidence="7" type="ORF">ACI2L5_41865</name>
</gene>
<keyword evidence="8" id="KW-1185">Reference proteome</keyword>
<proteinExistence type="inferred from homology"/>
<dbReference type="Proteomes" id="UP001620295">
    <property type="component" value="Unassembled WGS sequence"/>
</dbReference>
<dbReference type="PANTHER" id="PTHR46383:SF1">
    <property type="entry name" value="ASPARTATE AMINOTRANSFERASE"/>
    <property type="match status" value="1"/>
</dbReference>
<comment type="similarity">
    <text evidence="2">Belongs to the class-I pyridoxal-phosphate-dependent aminotransferase family.</text>
</comment>
<dbReference type="PANTHER" id="PTHR46383">
    <property type="entry name" value="ASPARTATE AMINOTRANSFERASE"/>
    <property type="match status" value="1"/>
</dbReference>
<dbReference type="Gene3D" id="3.40.640.10">
    <property type="entry name" value="Type I PLP-dependent aspartate aminotransferase-like (Major domain)"/>
    <property type="match status" value="1"/>
</dbReference>
<evidence type="ECO:0000313" key="8">
    <source>
        <dbReference type="Proteomes" id="UP001620295"/>
    </source>
</evidence>
<comment type="caution">
    <text evidence="7">The sequence shown here is derived from an EMBL/GenBank/DDBJ whole genome shotgun (WGS) entry which is preliminary data.</text>
</comment>
<feature type="domain" description="Aminotransferase class I/classII large" evidence="6">
    <location>
        <begin position="134"/>
        <end position="362"/>
    </location>
</feature>
<evidence type="ECO:0000256" key="1">
    <source>
        <dbReference type="ARBA" id="ARBA00001933"/>
    </source>
</evidence>
<dbReference type="RefSeq" id="WP_358645303.1">
    <property type="nucleotide sequence ID" value="NZ_JBFACG010000023.1"/>
</dbReference>
<evidence type="ECO:0000256" key="3">
    <source>
        <dbReference type="ARBA" id="ARBA00022576"/>
    </source>
</evidence>
<evidence type="ECO:0000313" key="7">
    <source>
        <dbReference type="EMBL" id="MFK4271411.1"/>
    </source>
</evidence>
<dbReference type="InterPro" id="IPR004839">
    <property type="entry name" value="Aminotransferase_I/II_large"/>
</dbReference>
<evidence type="ECO:0000256" key="2">
    <source>
        <dbReference type="ARBA" id="ARBA00007441"/>
    </source>
</evidence>
<organism evidence="7 8">
    <name type="scientific">Streptomyces milbemycinicus</name>
    <dbReference type="NCBI Taxonomy" id="476552"/>
    <lineage>
        <taxon>Bacteria</taxon>
        <taxon>Bacillati</taxon>
        <taxon>Actinomycetota</taxon>
        <taxon>Actinomycetes</taxon>
        <taxon>Kitasatosporales</taxon>
        <taxon>Streptomycetaceae</taxon>
        <taxon>Streptomyces</taxon>
    </lineage>
</organism>
<dbReference type="EMBL" id="JBJDQH010000018">
    <property type="protein sequence ID" value="MFK4271411.1"/>
    <property type="molecule type" value="Genomic_DNA"/>
</dbReference>
<reference evidence="7 8" key="1">
    <citation type="submission" date="2024-11" db="EMBL/GenBank/DDBJ databases">
        <title>The Natural Products Discovery Center: Release of the First 8490 Sequenced Strains for Exploring Actinobacteria Biosynthetic Diversity.</title>
        <authorList>
            <person name="Kalkreuter E."/>
            <person name="Kautsar S.A."/>
            <person name="Yang D."/>
            <person name="Bader C.D."/>
            <person name="Teijaro C.N."/>
            <person name="Fluegel L."/>
            <person name="Davis C.M."/>
            <person name="Simpson J.R."/>
            <person name="Lauterbach L."/>
            <person name="Steele A.D."/>
            <person name="Gui C."/>
            <person name="Meng S."/>
            <person name="Li G."/>
            <person name="Viehrig K."/>
            <person name="Ye F."/>
            <person name="Su P."/>
            <person name="Kiefer A.F."/>
            <person name="Nichols A."/>
            <person name="Cepeda A.J."/>
            <person name="Yan W."/>
            <person name="Fan B."/>
            <person name="Jiang Y."/>
            <person name="Adhikari A."/>
            <person name="Zheng C.-J."/>
            <person name="Schuster L."/>
            <person name="Cowan T.M."/>
            <person name="Smanski M.J."/>
            <person name="Chevrette M.G."/>
            <person name="De Carvalho L.P.S."/>
            <person name="Shen B."/>
        </authorList>
    </citation>
    <scope>NUCLEOTIDE SEQUENCE [LARGE SCALE GENOMIC DNA]</scope>
    <source>
        <strain evidence="7 8">NPDC020863</strain>
    </source>
</reference>
<evidence type="ECO:0000259" key="6">
    <source>
        <dbReference type="Pfam" id="PF00155"/>
    </source>
</evidence>
<name>A0ABW8LZT2_9ACTN</name>
<dbReference type="InterPro" id="IPR050596">
    <property type="entry name" value="AspAT/PAT-like"/>
</dbReference>
<accession>A0ABW8LZT2</accession>
<dbReference type="CDD" id="cd00609">
    <property type="entry name" value="AAT_like"/>
    <property type="match status" value="1"/>
</dbReference>
<protein>
    <submittedName>
        <fullName evidence="7">Pyridoxal phosphate-dependent aminotransferase</fullName>
    </submittedName>
</protein>
<dbReference type="InterPro" id="IPR015424">
    <property type="entry name" value="PyrdxlP-dep_Trfase"/>
</dbReference>
<keyword evidence="5" id="KW-0663">Pyridoxal phosphate</keyword>
<keyword evidence="3 7" id="KW-0032">Aminotransferase</keyword>